<comment type="caution">
    <text evidence="1">The sequence shown here is derived from an EMBL/GenBank/DDBJ whole genome shotgun (WGS) entry which is preliminary data.</text>
</comment>
<proteinExistence type="predicted"/>
<dbReference type="EMBL" id="LNGC01000007">
    <property type="protein sequence ID" value="KYC53333.1"/>
    <property type="molecule type" value="Genomic_DNA"/>
</dbReference>
<dbReference type="STRING" id="1705564.APG08_01269"/>
<dbReference type="AlphaFoldDB" id="A0A150J7W1"/>
<name>A0A150J7W1_9EURY</name>
<dbReference type="Proteomes" id="UP000075398">
    <property type="component" value="Unassembled WGS sequence"/>
</dbReference>
<sequence>MLMEDVVEKTFEMAFLVEDLREIWRKTAPFHKLGEEEKKQILTIIDGIRKNCDLISDKVSK</sequence>
<organism evidence="1 2">
    <name type="scientific">Candidatus Methanofastidiosum methylothiophilum</name>
    <dbReference type="NCBI Taxonomy" id="1705564"/>
    <lineage>
        <taxon>Archaea</taxon>
        <taxon>Methanobacteriati</taxon>
        <taxon>Methanobacteriota</taxon>
        <taxon>Stenosarchaea group</taxon>
        <taxon>Candidatus Methanofastidiosia</taxon>
        <taxon>Candidatus Methanofastidiosales</taxon>
        <taxon>Candidatus Methanofastidiosaceae</taxon>
        <taxon>Candidatus Methanofastidiosum</taxon>
    </lineage>
</organism>
<evidence type="ECO:0000313" key="2">
    <source>
        <dbReference type="Proteomes" id="UP000075398"/>
    </source>
</evidence>
<reference evidence="1 2" key="1">
    <citation type="journal article" date="2016" name="ISME J.">
        <title>Chasing the elusive Euryarchaeota class WSA2: genomes reveal a uniquely fastidious methyl-reducing methanogen.</title>
        <authorList>
            <person name="Nobu M.K."/>
            <person name="Narihiro T."/>
            <person name="Kuroda K."/>
            <person name="Mei R."/>
            <person name="Liu W.T."/>
        </authorList>
    </citation>
    <scope>NUCLEOTIDE SEQUENCE [LARGE SCALE GENOMIC DNA]</scope>
    <source>
        <strain evidence="1">U1lsi0528_Bin055</strain>
    </source>
</reference>
<evidence type="ECO:0000313" key="1">
    <source>
        <dbReference type="EMBL" id="KYC53333.1"/>
    </source>
</evidence>
<gene>
    <name evidence="1" type="ORF">AMQ22_00337</name>
</gene>
<accession>A0A150J7W1</accession>
<protein>
    <submittedName>
        <fullName evidence="1">Uncharacterized protein</fullName>
    </submittedName>
</protein>